<evidence type="ECO:0000259" key="12">
    <source>
        <dbReference type="Pfam" id="PF07244"/>
    </source>
</evidence>
<evidence type="ECO:0000256" key="5">
    <source>
        <dbReference type="ARBA" id="ARBA00022692"/>
    </source>
</evidence>
<evidence type="ECO:0000256" key="6">
    <source>
        <dbReference type="ARBA" id="ARBA00022729"/>
    </source>
</evidence>
<evidence type="ECO:0000256" key="3">
    <source>
        <dbReference type="ARBA" id="ARBA00015419"/>
    </source>
</evidence>
<protein>
    <recommendedName>
        <fullName evidence="3">Translocation and assembly module subunit TamA</fullName>
    </recommendedName>
    <alternativeName>
        <fullName evidence="9">Autotransporter assembly factor TamA</fullName>
    </alternativeName>
</protein>
<dbReference type="InterPro" id="IPR000184">
    <property type="entry name" value="Bac_surfAg_D15"/>
</dbReference>
<evidence type="ECO:0000256" key="8">
    <source>
        <dbReference type="ARBA" id="ARBA00023237"/>
    </source>
</evidence>
<feature type="domain" description="TamA POTRA" evidence="13">
    <location>
        <begin position="14"/>
        <end position="84"/>
    </location>
</feature>
<evidence type="ECO:0000256" key="1">
    <source>
        <dbReference type="ARBA" id="ARBA00004442"/>
    </source>
</evidence>
<dbReference type="InterPro" id="IPR039910">
    <property type="entry name" value="D15-like"/>
</dbReference>
<dbReference type="Pfam" id="PF07244">
    <property type="entry name" value="POTRA"/>
    <property type="match status" value="1"/>
</dbReference>
<feature type="domain" description="Bacterial surface antigen (D15)" evidence="11">
    <location>
        <begin position="314"/>
        <end position="592"/>
    </location>
</feature>
<sequence>MAFSASGKGNKLIDVEIKGVNESLTKNIEAHLGPLPTSKALRRAFIFNAESKIREAMESRGYYRSQIETELTKGIWQFQINVEPGKATIITNIDIHIDGEMSNDPDYLQWRSELKLKAGQQLNHGTYEDIKSSLAALAIDNGYFDAAYTKSEILVNRGSNTARITLNLESGKRYIFGDISFTGQTLNDNVLQKLIPFQTGTLYSSHWLSKFNKELSTTGYFSSIKVLPQLHHSTNHKIPLKVELANKDRNIVELGLGADIGTSSERDIDPRVRVAWEMPQINKYGHSQRTIVEWSPERPKFLTTYKIPLTHPINDQLQLQLGLQQDKYGVTQDFDPNNQRFETKNKLEATQYLLGIGRQQQFKNDWILNYSIQATRSKYTQENITYNPKFILLNIALTRAVKDMVNPLDPQFGFRQSYRVEQASTALGSSINLTRLQAQFKWIFTPWDRHRFVSRLDLGLNIAKSADLPEIAPSLRYFAGGDQSIRGYGYQELGPFIDYTDSTGRHRQVVGGRYLAVGSAEYQYYVTPSWRLATFVDAGNALDTSQLKPIVSAGSGLHWISPIGPIRLDLATGLNHTNTVPRSWRIHLTMGAEL</sequence>
<dbReference type="InterPro" id="IPR035243">
    <property type="entry name" value="TamA_POTRA_Dom_1"/>
</dbReference>
<evidence type="ECO:0000313" key="14">
    <source>
        <dbReference type="EMBL" id="RLV59285.1"/>
    </source>
</evidence>
<dbReference type="PANTHER" id="PTHR12815">
    <property type="entry name" value="SORTING AND ASSEMBLY MACHINERY SAMM50 PROTEIN FAMILY MEMBER"/>
    <property type="match status" value="1"/>
</dbReference>
<dbReference type="AlphaFoldDB" id="A0A3L8PV42"/>
<keyword evidence="5" id="KW-0812">Transmembrane</keyword>
<comment type="subunit">
    <text evidence="10">Interacts with TamB to form the translocation and assembly module (TAM).</text>
</comment>
<gene>
    <name evidence="14" type="ORF">D5018_13095</name>
</gene>
<keyword evidence="8" id="KW-0998">Cell outer membrane</keyword>
<comment type="similarity">
    <text evidence="2">Belongs to the TamA family.</text>
</comment>
<comment type="caution">
    <text evidence="14">The sequence shown here is derived from an EMBL/GenBank/DDBJ whole genome shotgun (WGS) entry which is preliminary data.</text>
</comment>
<name>A0A3L8PV42_9GAMM</name>
<dbReference type="Pfam" id="PF17243">
    <property type="entry name" value="POTRA_TamA_1"/>
    <property type="match status" value="1"/>
</dbReference>
<dbReference type="EMBL" id="QZEI01000039">
    <property type="protein sequence ID" value="RLV59285.1"/>
    <property type="molecule type" value="Genomic_DNA"/>
</dbReference>
<evidence type="ECO:0000256" key="4">
    <source>
        <dbReference type="ARBA" id="ARBA00022452"/>
    </source>
</evidence>
<accession>A0A3L8PV42</accession>
<dbReference type="Gene3D" id="2.40.160.50">
    <property type="entry name" value="membrane protein fhac: a member of the omp85/tpsb transporter family"/>
    <property type="match status" value="1"/>
</dbReference>
<evidence type="ECO:0000256" key="7">
    <source>
        <dbReference type="ARBA" id="ARBA00023136"/>
    </source>
</evidence>
<dbReference type="GO" id="GO:0009306">
    <property type="term" value="P:protein secretion"/>
    <property type="evidence" value="ECO:0007669"/>
    <property type="project" value="TreeGrafter"/>
</dbReference>
<evidence type="ECO:0000256" key="2">
    <source>
        <dbReference type="ARBA" id="ARBA00010248"/>
    </source>
</evidence>
<evidence type="ECO:0000256" key="10">
    <source>
        <dbReference type="ARBA" id="ARBA00093548"/>
    </source>
</evidence>
<keyword evidence="4" id="KW-1134">Transmembrane beta strand</keyword>
<dbReference type="Proteomes" id="UP000281474">
    <property type="component" value="Unassembled WGS sequence"/>
</dbReference>
<dbReference type="GO" id="GO:0009279">
    <property type="term" value="C:cell outer membrane"/>
    <property type="evidence" value="ECO:0007669"/>
    <property type="project" value="UniProtKB-SubCell"/>
</dbReference>
<comment type="subcellular location">
    <subcellularLocation>
        <location evidence="1">Cell outer membrane</location>
    </subcellularLocation>
</comment>
<organism evidence="14 15">
    <name type="scientific">Parashewanella curva</name>
    <dbReference type="NCBI Taxonomy" id="2338552"/>
    <lineage>
        <taxon>Bacteria</taxon>
        <taxon>Pseudomonadati</taxon>
        <taxon>Pseudomonadota</taxon>
        <taxon>Gammaproteobacteria</taxon>
        <taxon>Alteromonadales</taxon>
        <taxon>Shewanellaceae</taxon>
        <taxon>Parashewanella</taxon>
    </lineage>
</organism>
<feature type="domain" description="POTRA" evidence="12">
    <location>
        <begin position="174"/>
        <end position="241"/>
    </location>
</feature>
<proteinExistence type="inferred from homology"/>
<dbReference type="Pfam" id="PF01103">
    <property type="entry name" value="Omp85"/>
    <property type="match status" value="1"/>
</dbReference>
<evidence type="ECO:0000313" key="15">
    <source>
        <dbReference type="Proteomes" id="UP000281474"/>
    </source>
</evidence>
<reference evidence="14 15" key="1">
    <citation type="submission" date="2018-09" db="EMBL/GenBank/DDBJ databases">
        <title>Phylogeny of the Shewanellaceae, and recommendation for two new genera, Pseudoshewanella and Parashewanella.</title>
        <authorList>
            <person name="Wang G."/>
        </authorList>
    </citation>
    <scope>NUCLEOTIDE SEQUENCE [LARGE SCALE GENOMIC DNA]</scope>
    <source>
        <strain evidence="14 15">C51</strain>
    </source>
</reference>
<dbReference type="InterPro" id="IPR010827">
    <property type="entry name" value="BamA/TamA_POTRA"/>
</dbReference>
<keyword evidence="6" id="KW-0732">Signal</keyword>
<dbReference type="Gene3D" id="3.10.20.310">
    <property type="entry name" value="membrane protein fhac"/>
    <property type="match status" value="3"/>
</dbReference>
<dbReference type="PANTHER" id="PTHR12815:SF47">
    <property type="entry name" value="TRANSLOCATION AND ASSEMBLY MODULE SUBUNIT TAMA"/>
    <property type="match status" value="1"/>
</dbReference>
<dbReference type="GO" id="GO:0097347">
    <property type="term" value="C:TAM protein secretion complex"/>
    <property type="evidence" value="ECO:0007669"/>
    <property type="project" value="TreeGrafter"/>
</dbReference>
<keyword evidence="7" id="KW-0472">Membrane</keyword>
<evidence type="ECO:0000256" key="9">
    <source>
        <dbReference type="ARBA" id="ARBA00033063"/>
    </source>
</evidence>
<evidence type="ECO:0000259" key="11">
    <source>
        <dbReference type="Pfam" id="PF01103"/>
    </source>
</evidence>
<keyword evidence="15" id="KW-1185">Reference proteome</keyword>
<evidence type="ECO:0000259" key="13">
    <source>
        <dbReference type="Pfam" id="PF17243"/>
    </source>
</evidence>
<dbReference type="OrthoDB" id="9803054at2"/>